<dbReference type="EMBL" id="JRNS01000495">
    <property type="protein sequence ID" value="KGF44188.1"/>
    <property type="molecule type" value="Genomic_DNA"/>
</dbReference>
<evidence type="ECO:0000313" key="3">
    <source>
        <dbReference type="Proteomes" id="UP000029578"/>
    </source>
</evidence>
<proteinExistence type="predicted"/>
<name>A0A096AAR1_9BACT</name>
<evidence type="ECO:0000313" key="2">
    <source>
        <dbReference type="EMBL" id="KGF44188.1"/>
    </source>
</evidence>
<dbReference type="RefSeq" id="WP_036866389.1">
    <property type="nucleotide sequence ID" value="NZ_JRNS01000495.1"/>
</dbReference>
<dbReference type="Proteomes" id="UP000029578">
    <property type="component" value="Unassembled WGS sequence"/>
</dbReference>
<protein>
    <submittedName>
        <fullName evidence="2">Uncharacterized protein</fullName>
    </submittedName>
</protein>
<feature type="transmembrane region" description="Helical" evidence="1">
    <location>
        <begin position="95"/>
        <end position="113"/>
    </location>
</feature>
<keyword evidence="1" id="KW-0472">Membrane</keyword>
<keyword evidence="1" id="KW-1133">Transmembrane helix</keyword>
<feature type="transmembrane region" description="Helical" evidence="1">
    <location>
        <begin position="65"/>
        <end position="83"/>
    </location>
</feature>
<keyword evidence="1" id="KW-0812">Transmembrane</keyword>
<organism evidence="2 3">
    <name type="scientific">Prevotella melaninogenica DNF00666</name>
    <dbReference type="NCBI Taxonomy" id="1401073"/>
    <lineage>
        <taxon>Bacteria</taxon>
        <taxon>Pseudomonadati</taxon>
        <taxon>Bacteroidota</taxon>
        <taxon>Bacteroidia</taxon>
        <taxon>Bacteroidales</taxon>
        <taxon>Prevotellaceae</taxon>
        <taxon>Prevotella</taxon>
    </lineage>
</organism>
<dbReference type="AlphaFoldDB" id="A0A096AAR1"/>
<reference evidence="2 3" key="1">
    <citation type="submission" date="2014-07" db="EMBL/GenBank/DDBJ databases">
        <authorList>
            <person name="McCorrison J."/>
            <person name="Sanka R."/>
            <person name="Torralba M."/>
            <person name="Gillis M."/>
            <person name="Haft D.H."/>
            <person name="Methe B."/>
            <person name="Sutton G."/>
            <person name="Nelson K.E."/>
        </authorList>
    </citation>
    <scope>NUCLEOTIDE SEQUENCE [LARGE SCALE GENOMIC DNA]</scope>
    <source>
        <strain evidence="2 3">DNF00666</strain>
    </source>
</reference>
<comment type="caution">
    <text evidence="2">The sequence shown here is derived from an EMBL/GenBank/DDBJ whole genome shotgun (WGS) entry which is preliminary data.</text>
</comment>
<sequence length="142" mass="16133">MKALEEQYVTVLDDFQHTVENKIRNHKGEAGFPQLPANVSEEEISNYLFDYQAALDSEGTERSRCTIAGFLLCLPILIMSAFPDDSLPFKGILNVLAAIGVGLVLFLLYRVMMKVLVRNKIRRANQDYPEAKAYVDRVMDFK</sequence>
<accession>A0A096AAR1</accession>
<gene>
    <name evidence="2" type="ORF">HMPREF0661_10830</name>
</gene>
<evidence type="ECO:0000256" key="1">
    <source>
        <dbReference type="SAM" id="Phobius"/>
    </source>
</evidence>